<evidence type="ECO:0000256" key="1">
    <source>
        <dbReference type="ARBA" id="ARBA00001946"/>
    </source>
</evidence>
<dbReference type="InterPro" id="IPR017438">
    <property type="entry name" value="ATP-NAD_kinase_N"/>
</dbReference>
<dbReference type="RefSeq" id="WP_207941613.1">
    <property type="nucleotide sequence ID" value="NZ_CP147251.1"/>
</dbReference>
<keyword evidence="8" id="KW-1208">Phospholipid metabolism</keyword>
<keyword evidence="7" id="KW-0594">Phospholipid biosynthesis</keyword>
<dbReference type="PROSITE" id="PS50146">
    <property type="entry name" value="DAGK"/>
    <property type="match status" value="1"/>
</dbReference>
<keyword evidence="5" id="KW-0418">Kinase</keyword>
<protein>
    <recommendedName>
        <fullName evidence="9">DAGKc domain-containing protein</fullName>
    </recommendedName>
</protein>
<sequence length="319" mass="35858">MTFHYYLLVNPAAGGGNGKRISEQLVSLMNKHNYLFTTYLTQYPNHELEIVADLAINSLRPFESEDSNEPFPLLIVVGGDGTLHQVINQLKMMAIELPIAYIPAGSGNDFARGIGLSRDAEQAFQRIIQTTQPREINILTYEEAIQEQMGISVNNVGIGLDAAIVHRTNHSITKENLNKYNLGSLSYIASVLHVLFKQKGFPILVEANGQTYQYDKAFLCTITNHPYFGGGVPIAPMAAIEKATLDFVVIERIPLYKIFWLIFLLFRKKHHLSKYYHHLSCTKLRIVSPTPQFSQADGEELGKGPYDISLTLTQQLFWA</sequence>
<dbReference type="InterPro" id="IPR016064">
    <property type="entry name" value="NAD/diacylglycerol_kinase_sf"/>
</dbReference>
<evidence type="ECO:0000256" key="3">
    <source>
        <dbReference type="ARBA" id="ARBA00022679"/>
    </source>
</evidence>
<evidence type="ECO:0000256" key="7">
    <source>
        <dbReference type="ARBA" id="ARBA00023209"/>
    </source>
</evidence>
<accession>A0ABZ2SRN5</accession>
<keyword evidence="11" id="KW-1185">Reference proteome</keyword>
<dbReference type="Pfam" id="PF19279">
    <property type="entry name" value="YegS_C"/>
    <property type="match status" value="1"/>
</dbReference>
<evidence type="ECO:0000256" key="2">
    <source>
        <dbReference type="ARBA" id="ARBA00005983"/>
    </source>
</evidence>
<dbReference type="Gene3D" id="3.40.50.10330">
    <property type="entry name" value="Probable inorganic polyphosphate/atp-NAD kinase, domain 1"/>
    <property type="match status" value="1"/>
</dbReference>
<evidence type="ECO:0000313" key="11">
    <source>
        <dbReference type="Proteomes" id="UP000664701"/>
    </source>
</evidence>
<dbReference type="InterPro" id="IPR005218">
    <property type="entry name" value="Diacylglycerol/lipid_kinase"/>
</dbReference>
<evidence type="ECO:0000256" key="8">
    <source>
        <dbReference type="ARBA" id="ARBA00023264"/>
    </source>
</evidence>
<organism evidence="10 11">
    <name type="scientific">Candidatus Enterococcus lowellii</name>
    <dbReference type="NCBI Taxonomy" id="2230877"/>
    <lineage>
        <taxon>Bacteria</taxon>
        <taxon>Bacillati</taxon>
        <taxon>Bacillota</taxon>
        <taxon>Bacilli</taxon>
        <taxon>Lactobacillales</taxon>
        <taxon>Enterococcaceae</taxon>
        <taxon>Enterococcus</taxon>
    </lineage>
</organism>
<dbReference type="Pfam" id="PF00781">
    <property type="entry name" value="DAGK_cat"/>
    <property type="match status" value="1"/>
</dbReference>
<dbReference type="SMART" id="SM00046">
    <property type="entry name" value="DAGKc"/>
    <property type="match status" value="1"/>
</dbReference>
<comment type="cofactor">
    <cofactor evidence="1">
        <name>Mg(2+)</name>
        <dbReference type="ChEBI" id="CHEBI:18420"/>
    </cofactor>
</comment>
<dbReference type="InterPro" id="IPR050187">
    <property type="entry name" value="Lipid_Phosphate_FormReg"/>
</dbReference>
<evidence type="ECO:0000256" key="5">
    <source>
        <dbReference type="ARBA" id="ARBA00022777"/>
    </source>
</evidence>
<gene>
    <name evidence="10" type="ORF">DOK78_002885</name>
</gene>
<evidence type="ECO:0000313" key="10">
    <source>
        <dbReference type="EMBL" id="WYJ78228.1"/>
    </source>
</evidence>
<evidence type="ECO:0000256" key="6">
    <source>
        <dbReference type="ARBA" id="ARBA00022840"/>
    </source>
</evidence>
<keyword evidence="6" id="KW-0067">ATP-binding</keyword>
<dbReference type="Gene3D" id="2.60.200.40">
    <property type="match status" value="1"/>
</dbReference>
<evidence type="ECO:0000259" key="9">
    <source>
        <dbReference type="PROSITE" id="PS50146"/>
    </source>
</evidence>
<reference evidence="10 11" key="1">
    <citation type="submission" date="2024-03" db="EMBL/GenBank/DDBJ databases">
        <title>The Genome Sequence of Enterococcus sp. DIV2402.</title>
        <authorList>
            <consortium name="The Broad Institute Genomics Platform"/>
            <consortium name="The Broad Institute Microbial Omics Core"/>
            <consortium name="The Broad Institute Genomic Center for Infectious Diseases"/>
            <person name="Earl A."/>
            <person name="Manson A."/>
            <person name="Gilmore M."/>
            <person name="Schwartman J."/>
            <person name="Shea T."/>
            <person name="Abouelleil A."/>
            <person name="Cao P."/>
            <person name="Chapman S."/>
            <person name="Cusick C."/>
            <person name="Young S."/>
            <person name="Neafsey D."/>
            <person name="Nusbaum C."/>
            <person name="Birren B."/>
        </authorList>
    </citation>
    <scope>NUCLEOTIDE SEQUENCE [LARGE SCALE GENOMIC DNA]</scope>
    <source>
        <strain evidence="10 11">DIV2402</strain>
    </source>
</reference>
<name>A0ABZ2SRN5_9ENTE</name>
<dbReference type="NCBIfam" id="TIGR00147">
    <property type="entry name" value="YegS/Rv2252/BmrU family lipid kinase"/>
    <property type="match status" value="1"/>
</dbReference>
<keyword evidence="4" id="KW-0547">Nucleotide-binding</keyword>
<dbReference type="PANTHER" id="PTHR12358:SF54">
    <property type="entry name" value="SPHINGOSINE KINASE RELATED PROTEIN"/>
    <property type="match status" value="1"/>
</dbReference>
<feature type="domain" description="DAGKc" evidence="9">
    <location>
        <begin position="1"/>
        <end position="144"/>
    </location>
</feature>
<dbReference type="SUPFAM" id="SSF111331">
    <property type="entry name" value="NAD kinase/diacylglycerol kinase-like"/>
    <property type="match status" value="1"/>
</dbReference>
<dbReference type="InterPro" id="IPR045540">
    <property type="entry name" value="YegS/DAGK_C"/>
</dbReference>
<keyword evidence="3" id="KW-0808">Transferase</keyword>
<dbReference type="Proteomes" id="UP000664701">
    <property type="component" value="Chromosome"/>
</dbReference>
<evidence type="ECO:0000256" key="4">
    <source>
        <dbReference type="ARBA" id="ARBA00022741"/>
    </source>
</evidence>
<dbReference type="InterPro" id="IPR001206">
    <property type="entry name" value="Diacylglycerol_kinase_cat_dom"/>
</dbReference>
<keyword evidence="7" id="KW-0444">Lipid biosynthesis</keyword>
<keyword evidence="7" id="KW-0443">Lipid metabolism</keyword>
<comment type="similarity">
    <text evidence="2">Belongs to the diacylglycerol/lipid kinase family.</text>
</comment>
<proteinExistence type="inferred from homology"/>
<dbReference type="PANTHER" id="PTHR12358">
    <property type="entry name" value="SPHINGOSINE KINASE"/>
    <property type="match status" value="1"/>
</dbReference>
<dbReference type="EMBL" id="CP147251">
    <property type="protein sequence ID" value="WYJ78228.1"/>
    <property type="molecule type" value="Genomic_DNA"/>
</dbReference>